<comment type="caution">
    <text evidence="3">The sequence shown here is derived from an EMBL/GenBank/DDBJ whole genome shotgun (WGS) entry which is preliminary data.</text>
</comment>
<dbReference type="InterPro" id="IPR017145">
    <property type="entry name" value="Aminobenzoyl-glu_utiliz_pB"/>
</dbReference>
<dbReference type="NCBIfam" id="TIGR01891">
    <property type="entry name" value="amidohydrolases"/>
    <property type="match status" value="1"/>
</dbReference>
<dbReference type="InterPro" id="IPR036264">
    <property type="entry name" value="Bact_exopeptidase_dim_dom"/>
</dbReference>
<dbReference type="AlphaFoldDB" id="A0A4S4NN44"/>
<feature type="domain" description="Peptidase M20 dimerisation" evidence="2">
    <location>
        <begin position="208"/>
        <end position="298"/>
    </location>
</feature>
<protein>
    <submittedName>
        <fullName evidence="3">Amidohydrolase</fullName>
    </submittedName>
</protein>
<dbReference type="GO" id="GO:0046657">
    <property type="term" value="P:folic acid catabolic process"/>
    <property type="evidence" value="ECO:0007669"/>
    <property type="project" value="TreeGrafter"/>
</dbReference>
<reference evidence="3 4" key="1">
    <citation type="submission" date="2019-04" db="EMBL/GenBank/DDBJ databases">
        <title>Lewinella litorea sp. nov., isolated from a marine sand.</title>
        <authorList>
            <person name="Yoon J.-H."/>
        </authorList>
    </citation>
    <scope>NUCLEOTIDE SEQUENCE [LARGE SCALE GENOMIC DNA]</scope>
    <source>
        <strain evidence="3 4">HSMS-39</strain>
    </source>
</reference>
<dbReference type="GO" id="GO:0005737">
    <property type="term" value="C:cytoplasm"/>
    <property type="evidence" value="ECO:0007669"/>
    <property type="project" value="TreeGrafter"/>
</dbReference>
<keyword evidence="4" id="KW-1185">Reference proteome</keyword>
<dbReference type="SUPFAM" id="SSF53187">
    <property type="entry name" value="Zn-dependent exopeptidases"/>
    <property type="match status" value="1"/>
</dbReference>
<dbReference type="Pfam" id="PF07687">
    <property type="entry name" value="M20_dimer"/>
    <property type="match status" value="1"/>
</dbReference>
<dbReference type="EMBL" id="SRSF01000001">
    <property type="protein sequence ID" value="THH41389.1"/>
    <property type="molecule type" value="Genomic_DNA"/>
</dbReference>
<gene>
    <name evidence="3" type="ORF">E4021_01970</name>
</gene>
<dbReference type="InterPro" id="IPR011650">
    <property type="entry name" value="Peptidase_M20_dimer"/>
</dbReference>
<dbReference type="PANTHER" id="PTHR30575:SF0">
    <property type="entry name" value="XAA-ARG DIPEPTIDASE"/>
    <property type="match status" value="1"/>
</dbReference>
<evidence type="ECO:0000313" key="3">
    <source>
        <dbReference type="EMBL" id="THH41389.1"/>
    </source>
</evidence>
<dbReference type="Gene3D" id="3.30.70.360">
    <property type="match status" value="1"/>
</dbReference>
<dbReference type="InterPro" id="IPR017439">
    <property type="entry name" value="Amidohydrolase"/>
</dbReference>
<proteinExistence type="predicted"/>
<keyword evidence="3" id="KW-0378">Hydrolase</keyword>
<dbReference type="GO" id="GO:0016805">
    <property type="term" value="F:dipeptidase activity"/>
    <property type="evidence" value="ECO:0007669"/>
    <property type="project" value="TreeGrafter"/>
</dbReference>
<organism evidence="3 4">
    <name type="scientific">Neolewinella litorea</name>
    <dbReference type="NCBI Taxonomy" id="2562452"/>
    <lineage>
        <taxon>Bacteria</taxon>
        <taxon>Pseudomonadati</taxon>
        <taxon>Bacteroidota</taxon>
        <taxon>Saprospiria</taxon>
        <taxon>Saprospirales</taxon>
        <taxon>Lewinellaceae</taxon>
        <taxon>Neolewinella</taxon>
    </lineage>
</organism>
<sequence length="478" mass="51725">MQRQLLLLLLVFSISPLARAQDMPQEKARMIESITSREGKLTEMSDAIWALAETAFEEEGSAKILADYAEQQGFRVARNLAGMPTAFTAEYGSGQPIIGILGEFDALPGISQKASPTKDPLKAGAAGHGCGHNLFGVGSLAAAVAIKEAMDRGEVSGTIRYYGTPAEEKFFGKLYLAREGFFDDLDVCMDWHPADETEADVQSSLALVDFIVEFRGQAAHASGDPWNGRSASDAMELMSAGINAYREHVRPTVRIHTHMQQAGDVVNVVPDYAKFWVRVRDSKREGMLATYERVKQIAEGAAMMADVDHEISLVSGLHEVLVNRTGGEVMQKNLELLGDITYTQEEIDFAHGIQEATGKEKKGLDGAIHELKETKEHPGGGSTDVGDVSWLVPEVRLGVTTAPIGTPWHSWAVVACGGMSIGHKGLMQAAKALALTAYDLYKSPETVAAMKAEFRERKGEAVYEAILPAGPPPIPTKK</sequence>
<keyword evidence="1" id="KW-0732">Signal</keyword>
<dbReference type="Gene3D" id="3.40.630.10">
    <property type="entry name" value="Zn peptidases"/>
    <property type="match status" value="1"/>
</dbReference>
<feature type="chain" id="PRO_5020270455" evidence="1">
    <location>
        <begin position="21"/>
        <end position="478"/>
    </location>
</feature>
<dbReference type="GO" id="GO:0071713">
    <property type="term" value="F:para-aminobenzoyl-glutamate hydrolase activity"/>
    <property type="evidence" value="ECO:0007669"/>
    <property type="project" value="TreeGrafter"/>
</dbReference>
<feature type="signal peptide" evidence="1">
    <location>
        <begin position="1"/>
        <end position="20"/>
    </location>
</feature>
<name>A0A4S4NN44_9BACT</name>
<evidence type="ECO:0000256" key="1">
    <source>
        <dbReference type="SAM" id="SignalP"/>
    </source>
</evidence>
<evidence type="ECO:0000259" key="2">
    <source>
        <dbReference type="Pfam" id="PF07687"/>
    </source>
</evidence>
<dbReference type="OrthoDB" id="9781032at2"/>
<dbReference type="PIRSF" id="PIRSF037227">
    <property type="entry name" value="Aminobenzoyl-glu_utiliz_pB"/>
    <property type="match status" value="1"/>
</dbReference>
<dbReference type="SUPFAM" id="SSF55031">
    <property type="entry name" value="Bacterial exopeptidase dimerisation domain"/>
    <property type="match status" value="1"/>
</dbReference>
<accession>A0A4S4NN44</accession>
<dbReference type="Proteomes" id="UP000308528">
    <property type="component" value="Unassembled WGS sequence"/>
</dbReference>
<evidence type="ECO:0000313" key="4">
    <source>
        <dbReference type="Proteomes" id="UP000308528"/>
    </source>
</evidence>
<dbReference type="PANTHER" id="PTHR30575">
    <property type="entry name" value="PEPTIDASE M20"/>
    <property type="match status" value="1"/>
</dbReference>
<dbReference type="InterPro" id="IPR052030">
    <property type="entry name" value="Peptidase_M20/M20A_hydrolases"/>
</dbReference>
<dbReference type="RefSeq" id="WP_136456215.1">
    <property type="nucleotide sequence ID" value="NZ_SRSF01000001.1"/>
</dbReference>